<gene>
    <name evidence="1" type="primary">C18orf34</name>
</gene>
<protein>
    <submittedName>
        <fullName evidence="1">Alternative protein C18orf34</fullName>
    </submittedName>
</protein>
<dbReference type="ChiTaRS" id="CCDC178">
    <property type="organism name" value="human"/>
</dbReference>
<sequence length="40" mass="4571">MINSYHLILQLEIRNSSVSCREGCTHCGRSTSNWWSSSAR</sequence>
<proteinExistence type="predicted"/>
<accession>L8EBH8</accession>
<organism evidence="1">
    <name type="scientific">Homo sapiens</name>
    <name type="common">Human</name>
    <dbReference type="NCBI Taxonomy" id="9606"/>
    <lineage>
        <taxon>Eukaryota</taxon>
        <taxon>Metazoa</taxon>
        <taxon>Chordata</taxon>
        <taxon>Craniata</taxon>
        <taxon>Vertebrata</taxon>
        <taxon>Euteleostomi</taxon>
        <taxon>Mammalia</taxon>
        <taxon>Eutheria</taxon>
        <taxon>Euarchontoglires</taxon>
        <taxon>Primates</taxon>
        <taxon>Haplorrhini</taxon>
        <taxon>Catarrhini</taxon>
        <taxon>Hominidae</taxon>
        <taxon>Homo</taxon>
    </lineage>
</organism>
<dbReference type="EMBL" id="HF584446">
    <property type="protein sequence ID" value="CCQ43943.1"/>
    <property type="molecule type" value="Genomic_DNA"/>
</dbReference>
<dbReference type="AlphaFoldDB" id="L8EBH8"/>
<reference evidence="1" key="1">
    <citation type="journal article" date="2013" name="PLoS ONE">
        <title>Direct detection of alternative open reading frames translation products in human significantly expands the proteome.</title>
        <authorList>
            <person name="Vanderperre B."/>
            <person name="Lucier J.-F."/>
            <person name="Motard J."/>
            <person name="Tremblay G."/>
            <person name="Vanderperre S."/>
            <person name="Wisztorski M."/>
            <person name="Salzet M."/>
            <person name="Boisvert F.-M."/>
            <person name="Roucou X."/>
        </authorList>
    </citation>
    <scope>NUCLEOTIDE SEQUENCE</scope>
</reference>
<evidence type="ECO:0000313" key="1">
    <source>
        <dbReference type="EMBL" id="CCQ43943.1"/>
    </source>
</evidence>
<name>L8EBH8_HUMAN</name>